<dbReference type="SUPFAM" id="SSF51445">
    <property type="entry name" value="(Trans)glycosidases"/>
    <property type="match status" value="1"/>
</dbReference>
<evidence type="ECO:0000256" key="3">
    <source>
        <dbReference type="ARBA" id="ARBA00022679"/>
    </source>
</evidence>
<dbReference type="AlphaFoldDB" id="A0A317G1T2"/>
<comment type="similarity">
    <text evidence="1">Belongs to the glycosyl hydrolase 13 family. Sucrose phosphorylase subfamily.</text>
</comment>
<evidence type="ECO:0000313" key="5">
    <source>
        <dbReference type="EMBL" id="PWT27101.1"/>
    </source>
</evidence>
<sequence length="554" mass="63628">MNNKYTDNGPMLNAYPDSIGGTLGDIVSFLEKPELKDVFQSFYILPSIFNTDLDRGFSVIDYNINEELGSKEDIERIKKLGVDLKLDFILNHASVLSPQFQDLLKNGEKSKYADFFINWNKFWDGCGDMTKDGYVQPREELIKDMFFRKPGLPILMVRMPDGRDVPYWNTFYQEVKYPRFDAIDLLSKMNMQYLTAQKLSERINTELDNGKKPSEIDFTGFEKYRDDAIDLLESNRKYLGQMDLNIKSDLVWEHYENTLKTLSEYGAKIVRLDAFAYAPKEPGKKNFLNEPDTWDVLAKVRKLADKYGVRLLPEIHASYGEKTYKKVADMGYMTYDFFLPGLLIDAIEKKDATTLMNWANELYTDKIRTVNMLGCHDGIPLLDLKGILSDEEIQNLIDTVVGRGGLVKDLHGKKNMYYQVNATYYSALGEDDKKMLMARAIQMFMPGKPQVWYLDLFAGKNDMEAVKRSGAGGHKEINRTNIMPSEIAQKLEQPVVKGQLELLKLRNTFPAFGFDSKFDYKCNGSTLEMSWTGNGHTAKLKADFETMEYEVVTE</sequence>
<dbReference type="GO" id="GO:0005975">
    <property type="term" value="P:carbohydrate metabolic process"/>
    <property type="evidence" value="ECO:0007669"/>
    <property type="project" value="InterPro"/>
</dbReference>
<dbReference type="Pfam" id="PF00128">
    <property type="entry name" value="Alpha-amylase"/>
    <property type="match status" value="1"/>
</dbReference>
<reference evidence="5 6" key="1">
    <citation type="submission" date="2017-09" db="EMBL/GenBank/DDBJ databases">
        <title>High-quality draft genome sequence of Butyrivibrio fibrisolvens INBov1, isolated from cow rumen.</title>
        <authorList>
            <person name="Rodriguez Hernaez J."/>
            <person name="Rivarola M."/>
            <person name="Paniego N."/>
            <person name="Cravero S."/>
            <person name="Ceron Cucchi M."/>
            <person name="Martinez M.C."/>
        </authorList>
    </citation>
    <scope>NUCLEOTIDE SEQUENCE [LARGE SCALE GENOMIC DNA]</scope>
    <source>
        <strain evidence="5 6">INBov1</strain>
    </source>
</reference>
<evidence type="ECO:0000256" key="2">
    <source>
        <dbReference type="ARBA" id="ARBA00022676"/>
    </source>
</evidence>
<dbReference type="PANTHER" id="PTHR38784">
    <property type="entry name" value="SUCROSE PHOSPHORYLASE"/>
    <property type="match status" value="1"/>
</dbReference>
<dbReference type="EMBL" id="NXNG01000001">
    <property type="protein sequence ID" value="PWT27101.1"/>
    <property type="molecule type" value="Genomic_DNA"/>
</dbReference>
<dbReference type="InterPro" id="IPR045857">
    <property type="entry name" value="O16G_dom_2"/>
</dbReference>
<evidence type="ECO:0000313" key="6">
    <source>
        <dbReference type="Proteomes" id="UP000245488"/>
    </source>
</evidence>
<dbReference type="Proteomes" id="UP000245488">
    <property type="component" value="Chromosome"/>
</dbReference>
<dbReference type="RefSeq" id="WP_022754172.1">
    <property type="nucleotide sequence ID" value="NZ_CM009896.1"/>
</dbReference>
<keyword evidence="5" id="KW-0326">Glycosidase</keyword>
<dbReference type="GO" id="GO:0016798">
    <property type="term" value="F:hydrolase activity, acting on glycosyl bonds"/>
    <property type="evidence" value="ECO:0007669"/>
    <property type="project" value="UniProtKB-KW"/>
</dbReference>
<gene>
    <name evidence="5" type="ORF">CPT75_08285</name>
</gene>
<evidence type="ECO:0000259" key="4">
    <source>
        <dbReference type="SMART" id="SM00642"/>
    </source>
</evidence>
<comment type="caution">
    <text evidence="5">The sequence shown here is derived from an EMBL/GenBank/DDBJ whole genome shotgun (WGS) entry which is preliminary data.</text>
</comment>
<evidence type="ECO:0000256" key="1">
    <source>
        <dbReference type="ARBA" id="ARBA00008452"/>
    </source>
</evidence>
<accession>A0A317G1T2</accession>
<dbReference type="GO" id="GO:0016757">
    <property type="term" value="F:glycosyltransferase activity"/>
    <property type="evidence" value="ECO:0007669"/>
    <property type="project" value="UniProtKB-KW"/>
</dbReference>
<dbReference type="SMART" id="SM00642">
    <property type="entry name" value="Aamy"/>
    <property type="match status" value="1"/>
</dbReference>
<dbReference type="InterPro" id="IPR017853">
    <property type="entry name" value="GH"/>
</dbReference>
<dbReference type="PANTHER" id="PTHR38784:SF1">
    <property type="entry name" value="SUCROSE PHOSPHORYLASE"/>
    <property type="match status" value="1"/>
</dbReference>
<name>A0A317G1T2_BUTFI</name>
<proteinExistence type="inferred from homology"/>
<protein>
    <submittedName>
        <fullName evidence="5">Glycosidase</fullName>
    </submittedName>
</protein>
<keyword evidence="2" id="KW-0328">Glycosyltransferase</keyword>
<keyword evidence="6" id="KW-1185">Reference proteome</keyword>
<dbReference type="InterPro" id="IPR006047">
    <property type="entry name" value="GH13_cat_dom"/>
</dbReference>
<keyword evidence="3" id="KW-0808">Transferase</keyword>
<dbReference type="Gene3D" id="3.90.400.10">
    <property type="entry name" value="Oligo-1,6-glucosidase, Domain 2"/>
    <property type="match status" value="1"/>
</dbReference>
<organism evidence="5 6">
    <name type="scientific">Butyrivibrio fibrisolvens</name>
    <dbReference type="NCBI Taxonomy" id="831"/>
    <lineage>
        <taxon>Bacteria</taxon>
        <taxon>Bacillati</taxon>
        <taxon>Bacillota</taxon>
        <taxon>Clostridia</taxon>
        <taxon>Lachnospirales</taxon>
        <taxon>Lachnospiraceae</taxon>
        <taxon>Butyrivibrio</taxon>
    </lineage>
</organism>
<keyword evidence="5" id="KW-0378">Hydrolase</keyword>
<feature type="domain" description="Glycosyl hydrolase family 13 catalytic" evidence="4">
    <location>
        <begin position="13"/>
        <end position="483"/>
    </location>
</feature>
<dbReference type="Gene3D" id="3.20.20.80">
    <property type="entry name" value="Glycosidases"/>
    <property type="match status" value="1"/>
</dbReference>